<evidence type="ECO:0000313" key="2">
    <source>
        <dbReference type="Proteomes" id="UP001056648"/>
    </source>
</evidence>
<dbReference type="SUPFAM" id="SSF53474">
    <property type="entry name" value="alpha/beta-Hydrolases"/>
    <property type="match status" value="1"/>
</dbReference>
<dbReference type="RefSeq" id="WP_252252483.1">
    <property type="nucleotide sequence ID" value="NZ_CP098736.1"/>
</dbReference>
<keyword evidence="2" id="KW-1185">Reference proteome</keyword>
<organism evidence="1 2">
    <name type="scientific">Cupriavidus gilardii</name>
    <dbReference type="NCBI Taxonomy" id="82541"/>
    <lineage>
        <taxon>Bacteria</taxon>
        <taxon>Pseudomonadati</taxon>
        <taxon>Pseudomonadota</taxon>
        <taxon>Betaproteobacteria</taxon>
        <taxon>Burkholderiales</taxon>
        <taxon>Burkholderiaceae</taxon>
        <taxon>Cupriavidus</taxon>
    </lineage>
</organism>
<proteinExistence type="predicted"/>
<evidence type="ECO:0000313" key="1">
    <source>
        <dbReference type="EMBL" id="USE78616.1"/>
    </source>
</evidence>
<gene>
    <name evidence="1" type="ORF">NDR89_18325</name>
</gene>
<evidence type="ECO:0008006" key="3">
    <source>
        <dbReference type="Google" id="ProtNLM"/>
    </source>
</evidence>
<sequence>MRIREDASAYRLYFTEFDDQGWSFVTPQGNGARAHEQLAILESELSAAIDQPAPLSVVVFVPGWKHTARSDDGNVMDFRLLLRALQRVEESGCGRRIVGVYVGWRGAGTVIPPLEGVTFWSRKNAASRVGQGDVRLLFAKLRNLQERANEPYAKRIREAVEKRSSAPLEAFSSDALDPCGKRMRLTIAGHSMGGLIVHTALAQSLVKDIVDRRAFEIRFPSPSRGDRIPAPREGDMVILINPAVEAARFAPLYRAATEQRFPEYRSPILISLTSNADKAVGMAFPIGRFFSTLFHSYPDGNHDDQSNADMVGLGMDKNRISHWLAPAENVDASRLAVCEGWVGDASSDEAMRNNVEISRANAAGLVERLRKAKWDGDQAQIFPLVFCSKQPLTLKLNRDAREVSANTPVWNVQTVSAVMAGHSDLGNPVLREVLRQLYVEGDERVLQIAPPLRPLE</sequence>
<name>A0ABY4VMY2_9BURK</name>
<reference evidence="1" key="1">
    <citation type="submission" date="2022-06" db="EMBL/GenBank/DDBJ databases">
        <title>Complete genome sequence and characterization of Cupriavidus gilardii QJ1 isolated from contaminating cells.</title>
        <authorList>
            <person name="Qi J."/>
        </authorList>
    </citation>
    <scope>NUCLEOTIDE SEQUENCE</scope>
    <source>
        <strain evidence="1">QJ1</strain>
    </source>
</reference>
<accession>A0ABY4VMY2</accession>
<dbReference type="InterPro" id="IPR029058">
    <property type="entry name" value="AB_hydrolase_fold"/>
</dbReference>
<dbReference type="Proteomes" id="UP001056648">
    <property type="component" value="Chromosome 2"/>
</dbReference>
<protein>
    <recommendedName>
        <fullName evidence="3">Fungal lipase-like domain-containing protein</fullName>
    </recommendedName>
</protein>
<dbReference type="EMBL" id="CP098736">
    <property type="protein sequence ID" value="USE78616.1"/>
    <property type="molecule type" value="Genomic_DNA"/>
</dbReference>
<dbReference type="Gene3D" id="3.40.50.1820">
    <property type="entry name" value="alpha/beta hydrolase"/>
    <property type="match status" value="1"/>
</dbReference>